<dbReference type="WBParaSite" id="maker-unitig_36508-snap-gene-0.1-mRNA-1">
    <property type="protein sequence ID" value="maker-unitig_36508-snap-gene-0.1-mRNA-1"/>
    <property type="gene ID" value="maker-unitig_36508-snap-gene-0.1"/>
</dbReference>
<proteinExistence type="predicted"/>
<dbReference type="SUPFAM" id="SSF161084">
    <property type="entry name" value="MAPEG domain-like"/>
    <property type="match status" value="1"/>
</dbReference>
<feature type="transmembrane region" description="Helical" evidence="1">
    <location>
        <begin position="110"/>
        <end position="131"/>
    </location>
</feature>
<evidence type="ECO:0000313" key="3">
    <source>
        <dbReference type="WBParaSite" id="maker-unitig_36508-snap-gene-0.1-mRNA-1"/>
    </source>
</evidence>
<evidence type="ECO:0000256" key="1">
    <source>
        <dbReference type="SAM" id="Phobius"/>
    </source>
</evidence>
<keyword evidence="1" id="KW-1133">Transmembrane helix</keyword>
<sequence length="155" mass="17213">TVNPHLQQGLPATTLGGSGRLCAVLCQLLPGCRVMQAAEVRSGNTRTCNSKDSKEFNLRATFAPENYLESMPFFYFMLVLGRLRRHLPGRPSSVRQGYSTGDPKKRIARAFGYIGLFTLLLNTVILGGRMIKAGLRQLSRELRVQISANCTQYSF</sequence>
<organism evidence="2 3">
    <name type="scientific">Macrostomum lignano</name>
    <dbReference type="NCBI Taxonomy" id="282301"/>
    <lineage>
        <taxon>Eukaryota</taxon>
        <taxon>Metazoa</taxon>
        <taxon>Spiralia</taxon>
        <taxon>Lophotrochozoa</taxon>
        <taxon>Platyhelminthes</taxon>
        <taxon>Rhabditophora</taxon>
        <taxon>Macrostomorpha</taxon>
        <taxon>Macrostomida</taxon>
        <taxon>Macrostomidae</taxon>
        <taxon>Macrostomum</taxon>
    </lineage>
</organism>
<keyword evidence="2" id="KW-1185">Reference proteome</keyword>
<dbReference type="Proteomes" id="UP000095280">
    <property type="component" value="Unplaced"/>
</dbReference>
<keyword evidence="1" id="KW-0812">Transmembrane</keyword>
<keyword evidence="1" id="KW-0472">Membrane</keyword>
<dbReference type="InterPro" id="IPR023352">
    <property type="entry name" value="MAPEG-like_dom_sf"/>
</dbReference>
<accession>A0A1I8FJ21</accession>
<name>A0A1I8FJ21_9PLAT</name>
<reference evidence="3" key="1">
    <citation type="submission" date="2016-11" db="UniProtKB">
        <authorList>
            <consortium name="WormBaseParasite"/>
        </authorList>
    </citation>
    <scope>IDENTIFICATION</scope>
</reference>
<protein>
    <submittedName>
        <fullName evidence="3">Ion_trans domain-containing protein</fullName>
    </submittedName>
</protein>
<dbReference type="AlphaFoldDB" id="A0A1I8FJ21"/>
<evidence type="ECO:0000313" key="2">
    <source>
        <dbReference type="Proteomes" id="UP000095280"/>
    </source>
</evidence>